<feature type="chain" id="PRO_5019190467" description="DUF1311 domain-containing protein" evidence="1">
    <location>
        <begin position="23"/>
        <end position="130"/>
    </location>
</feature>
<evidence type="ECO:0008006" key="4">
    <source>
        <dbReference type="Google" id="ProtNLM"/>
    </source>
</evidence>
<feature type="signal peptide" evidence="1">
    <location>
        <begin position="1"/>
        <end position="22"/>
    </location>
</feature>
<protein>
    <recommendedName>
        <fullName evidence="4">DUF1311 domain-containing protein</fullName>
    </recommendedName>
</protein>
<dbReference type="AlphaFoldDB" id="A0A411PK77"/>
<sequence>MKTINLTLISLALVAVSSQVCAQEIAQCKQDAKSALCQQYLKGVVDGALMFKVDASAAQKINANDYESRALKYRAGKRHKIASQHYCESKKADKGEMVSALTEQVAMNNVNNVEDLEIVITSLMDCRLGN</sequence>
<gene>
    <name evidence="2" type="ORF">EXU30_15385</name>
</gene>
<dbReference type="Proteomes" id="UP000291106">
    <property type="component" value="Chromosome"/>
</dbReference>
<accession>A0A411PK77</accession>
<dbReference type="OrthoDB" id="6400311at2"/>
<dbReference type="KEGG" id="smai:EXU30_15385"/>
<name>A0A411PK77_9GAMM</name>
<evidence type="ECO:0000256" key="1">
    <source>
        <dbReference type="SAM" id="SignalP"/>
    </source>
</evidence>
<evidence type="ECO:0000313" key="2">
    <source>
        <dbReference type="EMBL" id="QBF83908.1"/>
    </source>
</evidence>
<dbReference type="RefSeq" id="WP_130601489.1">
    <property type="nucleotide sequence ID" value="NZ_CP036200.1"/>
</dbReference>
<proteinExistence type="predicted"/>
<dbReference type="EMBL" id="CP036200">
    <property type="protein sequence ID" value="QBF83908.1"/>
    <property type="molecule type" value="Genomic_DNA"/>
</dbReference>
<reference evidence="2 3" key="1">
    <citation type="submission" date="2019-02" db="EMBL/GenBank/DDBJ databases">
        <title>Shewanella sp. D4-2 isolated from Dokdo Island.</title>
        <authorList>
            <person name="Baek K."/>
        </authorList>
    </citation>
    <scope>NUCLEOTIDE SEQUENCE [LARGE SCALE GENOMIC DNA]</scope>
    <source>
        <strain evidence="2 3">D4-2</strain>
    </source>
</reference>
<organism evidence="2 3">
    <name type="scientific">Shewanella maritima</name>
    <dbReference type="NCBI Taxonomy" id="2520507"/>
    <lineage>
        <taxon>Bacteria</taxon>
        <taxon>Pseudomonadati</taxon>
        <taxon>Pseudomonadota</taxon>
        <taxon>Gammaproteobacteria</taxon>
        <taxon>Alteromonadales</taxon>
        <taxon>Shewanellaceae</taxon>
        <taxon>Shewanella</taxon>
    </lineage>
</organism>
<keyword evidence="3" id="KW-1185">Reference proteome</keyword>
<evidence type="ECO:0000313" key="3">
    <source>
        <dbReference type="Proteomes" id="UP000291106"/>
    </source>
</evidence>
<keyword evidence="1" id="KW-0732">Signal</keyword>